<sequence length="77" mass="8761">MNEQEEECVDVGHAYLDLTEILRTGNDVIEQQIDIVSVGNPDESIGKLKVSLEAAKTLCSIYWEFKNLCKEEEEELD</sequence>
<dbReference type="Proteomes" id="UP000289886">
    <property type="component" value="Unassembled WGS sequence"/>
</dbReference>
<dbReference type="GO" id="GO:1905515">
    <property type="term" value="P:non-motile cilium assembly"/>
    <property type="evidence" value="ECO:0007669"/>
    <property type="project" value="TreeGrafter"/>
</dbReference>
<keyword evidence="3" id="KW-1185">Reference proteome</keyword>
<comment type="caution">
    <text evidence="2">The sequence shown here is derived from an EMBL/GenBank/DDBJ whole genome shotgun (WGS) entry which is preliminary data.</text>
</comment>
<dbReference type="AlphaFoldDB" id="A0A444V419"/>
<feature type="domain" description="RPGRIP1 C-terminal" evidence="1">
    <location>
        <begin position="2"/>
        <end position="64"/>
    </location>
</feature>
<dbReference type="EMBL" id="SCEB01002619">
    <property type="protein sequence ID" value="RXM95152.1"/>
    <property type="molecule type" value="Genomic_DNA"/>
</dbReference>
<dbReference type="Pfam" id="PF18111">
    <property type="entry name" value="RPGR1_C"/>
    <property type="match status" value="1"/>
</dbReference>
<dbReference type="PANTHER" id="PTHR14240:SF3">
    <property type="entry name" value="X-LINKED RETINITIS PIGMENTOSA GTPASE REGULATOR-INTERACTING PROTEIN 1"/>
    <property type="match status" value="1"/>
</dbReference>
<name>A0A444V419_ACIRT</name>
<dbReference type="InterPro" id="IPR041091">
    <property type="entry name" value="RPGRIP1_C"/>
</dbReference>
<protein>
    <submittedName>
        <fullName evidence="2">X-linked retinitis pigmentosa GTPase regulator-interacting protein 1</fullName>
    </submittedName>
</protein>
<organism evidence="2 3">
    <name type="scientific">Acipenser ruthenus</name>
    <name type="common">Sterlet sturgeon</name>
    <dbReference type="NCBI Taxonomy" id="7906"/>
    <lineage>
        <taxon>Eukaryota</taxon>
        <taxon>Metazoa</taxon>
        <taxon>Chordata</taxon>
        <taxon>Craniata</taxon>
        <taxon>Vertebrata</taxon>
        <taxon>Euteleostomi</taxon>
        <taxon>Actinopterygii</taxon>
        <taxon>Chondrostei</taxon>
        <taxon>Acipenseriformes</taxon>
        <taxon>Acipenseridae</taxon>
        <taxon>Acipenser</taxon>
    </lineage>
</organism>
<dbReference type="Gene3D" id="2.60.40.150">
    <property type="entry name" value="C2 domain"/>
    <property type="match status" value="1"/>
</dbReference>
<dbReference type="InterPro" id="IPR031139">
    <property type="entry name" value="RPGRIP1_fam"/>
</dbReference>
<proteinExistence type="predicted"/>
<dbReference type="PANTHER" id="PTHR14240">
    <property type="entry name" value="RETINITIS PIGMENTOSA GTPASE REGULATOR-INTERACTING PROTEIN"/>
    <property type="match status" value="1"/>
</dbReference>
<gene>
    <name evidence="2" type="ORF">EOD39_17194</name>
</gene>
<accession>A0A444V419</accession>
<dbReference type="GO" id="GO:0046548">
    <property type="term" value="P:retinal rod cell development"/>
    <property type="evidence" value="ECO:0007669"/>
    <property type="project" value="TreeGrafter"/>
</dbReference>
<evidence type="ECO:0000313" key="2">
    <source>
        <dbReference type="EMBL" id="RXM95152.1"/>
    </source>
</evidence>
<evidence type="ECO:0000259" key="1">
    <source>
        <dbReference type="Pfam" id="PF18111"/>
    </source>
</evidence>
<reference evidence="2 3" key="1">
    <citation type="submission" date="2019-01" db="EMBL/GenBank/DDBJ databases">
        <title>Draft Genome and Complete Hox-Cluster Characterization of the Sterlet Sturgeon (Acipenser ruthenus).</title>
        <authorList>
            <person name="Wei Q."/>
        </authorList>
    </citation>
    <scope>NUCLEOTIDE SEQUENCE [LARGE SCALE GENOMIC DNA]</scope>
    <source>
        <strain evidence="2">WHYD16114868_AA</strain>
        <tissue evidence="2">Blood</tissue>
    </source>
</reference>
<evidence type="ECO:0000313" key="3">
    <source>
        <dbReference type="Proteomes" id="UP000289886"/>
    </source>
</evidence>
<dbReference type="InterPro" id="IPR035892">
    <property type="entry name" value="C2_domain_sf"/>
</dbReference>
<dbReference type="GO" id="GO:0032391">
    <property type="term" value="C:photoreceptor connecting cilium"/>
    <property type="evidence" value="ECO:0007669"/>
    <property type="project" value="TreeGrafter"/>
</dbReference>